<dbReference type="SUPFAM" id="SSF57850">
    <property type="entry name" value="RING/U-box"/>
    <property type="match status" value="1"/>
</dbReference>
<dbReference type="SMART" id="SM00298">
    <property type="entry name" value="CHROMO"/>
    <property type="match status" value="1"/>
</dbReference>
<evidence type="ECO:0000259" key="6">
    <source>
        <dbReference type="PROSITE" id="PS50089"/>
    </source>
</evidence>
<dbReference type="AlphaFoldDB" id="A0AAW0BSC6"/>
<reference evidence="7 8" key="1">
    <citation type="submission" date="2024-01" db="EMBL/GenBank/DDBJ databases">
        <title>A draft genome for a cacao thread blight-causing isolate of Paramarasmius palmivorus.</title>
        <authorList>
            <person name="Baruah I.K."/>
            <person name="Bukari Y."/>
            <person name="Amoako-Attah I."/>
            <person name="Meinhardt L.W."/>
            <person name="Bailey B.A."/>
            <person name="Cohen S.P."/>
        </authorList>
    </citation>
    <scope>NUCLEOTIDE SEQUENCE [LARGE SCALE GENOMIC DNA]</scope>
    <source>
        <strain evidence="7 8">GH-12</strain>
    </source>
</reference>
<dbReference type="Gene3D" id="3.30.40.10">
    <property type="entry name" value="Zinc/RING finger domain, C3HC4 (zinc finger)"/>
    <property type="match status" value="1"/>
</dbReference>
<dbReference type="GO" id="GO:0005634">
    <property type="term" value="C:nucleus"/>
    <property type="evidence" value="ECO:0007669"/>
    <property type="project" value="UniProtKB-SubCell"/>
</dbReference>
<dbReference type="InterPro" id="IPR023780">
    <property type="entry name" value="Chromo_domain"/>
</dbReference>
<sequence length="450" mass="51347">MNKSRNSTVSRDGFSYDGSKFYTQVSCGSRKHQIERADANYLYKLLTRQGPRKDRTPAFYRGQLIHYGVEPSNLKTRKAAKQQLLAAFENSNKKLEIPEHIRQIESELNDRYQAEPVYEVETIRQARWNQGVWDYFVKWYNYDETENSWEPAISLKNCLWTFQRFWLDVGMDNLGGSSSLEDGFTLYSSTSYQERCLTRCQGNLYEPEEADDTGFVGDDLDEISAGADIATTDIIVPDEIEDLESSGTDCSVAGLTYTVPGRLQVAVPHPSLLWAVPEALGLMDLTSDDRYQIVQLSLQTQKVNALQLLYRKAKNDTKEVSLSNVSMDNISFDTKDSNWINGWGNGCMICYNGKPAQGMLACSCRFKAYCMQCLQKLMNDHGNGKEGLVSCPTCREHVYAVSKTWIDRSPGDNRAHQAKKAEKRKRNKDNRMLAKFLRRDDGSRDMTQRK</sequence>
<evidence type="ECO:0000256" key="4">
    <source>
        <dbReference type="SAM" id="MobiDB-lite"/>
    </source>
</evidence>
<comment type="subcellular location">
    <subcellularLocation>
        <location evidence="1">Nucleus</location>
    </subcellularLocation>
</comment>
<dbReference type="InterPro" id="IPR001841">
    <property type="entry name" value="Znf_RING"/>
</dbReference>
<keyword evidence="3" id="KW-0479">Metal-binding</keyword>
<dbReference type="Pfam" id="PF00385">
    <property type="entry name" value="Chromo"/>
    <property type="match status" value="1"/>
</dbReference>
<feature type="domain" description="RING-type" evidence="6">
    <location>
        <begin position="347"/>
        <end position="395"/>
    </location>
</feature>
<keyword evidence="3" id="KW-0862">Zinc</keyword>
<dbReference type="SUPFAM" id="SSF54160">
    <property type="entry name" value="Chromo domain-like"/>
    <property type="match status" value="1"/>
</dbReference>
<dbReference type="PROSITE" id="PS50089">
    <property type="entry name" value="ZF_RING_2"/>
    <property type="match status" value="1"/>
</dbReference>
<protein>
    <recommendedName>
        <fullName evidence="9">Chromo domain-containing protein</fullName>
    </recommendedName>
</protein>
<feature type="domain" description="Chromo" evidence="5">
    <location>
        <begin position="118"/>
        <end position="165"/>
    </location>
</feature>
<dbReference type="InterPro" id="IPR023779">
    <property type="entry name" value="Chromodomain_CS"/>
</dbReference>
<dbReference type="GO" id="GO:0006338">
    <property type="term" value="P:chromatin remodeling"/>
    <property type="evidence" value="ECO:0007669"/>
    <property type="project" value="UniProtKB-ARBA"/>
</dbReference>
<dbReference type="PROSITE" id="PS00598">
    <property type="entry name" value="CHROMO_1"/>
    <property type="match status" value="1"/>
</dbReference>
<dbReference type="GO" id="GO:0008270">
    <property type="term" value="F:zinc ion binding"/>
    <property type="evidence" value="ECO:0007669"/>
    <property type="project" value="UniProtKB-KW"/>
</dbReference>
<feature type="compositionally biased region" description="Basic residues" evidence="4">
    <location>
        <begin position="416"/>
        <end position="428"/>
    </location>
</feature>
<dbReference type="Proteomes" id="UP001383192">
    <property type="component" value="Unassembled WGS sequence"/>
</dbReference>
<evidence type="ECO:0000256" key="3">
    <source>
        <dbReference type="PROSITE-ProRule" id="PRU00175"/>
    </source>
</evidence>
<dbReference type="EMBL" id="JAYKXP010000082">
    <property type="protein sequence ID" value="KAK7029478.1"/>
    <property type="molecule type" value="Genomic_DNA"/>
</dbReference>
<feature type="region of interest" description="Disordered" evidence="4">
    <location>
        <begin position="410"/>
        <end position="450"/>
    </location>
</feature>
<feature type="compositionally biased region" description="Basic and acidic residues" evidence="4">
    <location>
        <begin position="429"/>
        <end position="450"/>
    </location>
</feature>
<evidence type="ECO:0000256" key="1">
    <source>
        <dbReference type="ARBA" id="ARBA00004123"/>
    </source>
</evidence>
<dbReference type="InterPro" id="IPR013083">
    <property type="entry name" value="Znf_RING/FYVE/PHD"/>
</dbReference>
<keyword evidence="3" id="KW-0863">Zinc-finger</keyword>
<evidence type="ECO:0000259" key="5">
    <source>
        <dbReference type="PROSITE" id="PS50013"/>
    </source>
</evidence>
<evidence type="ECO:0000313" key="8">
    <source>
        <dbReference type="Proteomes" id="UP001383192"/>
    </source>
</evidence>
<dbReference type="Gene3D" id="2.40.50.40">
    <property type="match status" value="1"/>
</dbReference>
<proteinExistence type="predicted"/>
<evidence type="ECO:0000313" key="7">
    <source>
        <dbReference type="EMBL" id="KAK7029478.1"/>
    </source>
</evidence>
<keyword evidence="8" id="KW-1185">Reference proteome</keyword>
<organism evidence="7 8">
    <name type="scientific">Paramarasmius palmivorus</name>
    <dbReference type="NCBI Taxonomy" id="297713"/>
    <lineage>
        <taxon>Eukaryota</taxon>
        <taxon>Fungi</taxon>
        <taxon>Dikarya</taxon>
        <taxon>Basidiomycota</taxon>
        <taxon>Agaricomycotina</taxon>
        <taxon>Agaricomycetes</taxon>
        <taxon>Agaricomycetidae</taxon>
        <taxon>Agaricales</taxon>
        <taxon>Marasmiineae</taxon>
        <taxon>Marasmiaceae</taxon>
        <taxon>Paramarasmius</taxon>
    </lineage>
</organism>
<evidence type="ECO:0000256" key="2">
    <source>
        <dbReference type="ARBA" id="ARBA00023242"/>
    </source>
</evidence>
<dbReference type="PROSITE" id="PS50013">
    <property type="entry name" value="CHROMO_2"/>
    <property type="match status" value="1"/>
</dbReference>
<name>A0AAW0BSC6_9AGAR</name>
<dbReference type="InterPro" id="IPR016197">
    <property type="entry name" value="Chromo-like_dom_sf"/>
</dbReference>
<dbReference type="InterPro" id="IPR000953">
    <property type="entry name" value="Chromo/chromo_shadow_dom"/>
</dbReference>
<accession>A0AAW0BSC6</accession>
<keyword evidence="2" id="KW-0539">Nucleus</keyword>
<comment type="caution">
    <text evidence="7">The sequence shown here is derived from an EMBL/GenBank/DDBJ whole genome shotgun (WGS) entry which is preliminary data.</text>
</comment>
<gene>
    <name evidence="7" type="ORF">VNI00_014511</name>
</gene>
<evidence type="ECO:0008006" key="9">
    <source>
        <dbReference type="Google" id="ProtNLM"/>
    </source>
</evidence>